<feature type="domain" description="Aminotransferase class V" evidence="2">
    <location>
        <begin position="32"/>
        <end position="386"/>
    </location>
</feature>
<dbReference type="GO" id="GO:0031071">
    <property type="term" value="F:cysteine desulfurase activity"/>
    <property type="evidence" value="ECO:0007669"/>
    <property type="project" value="UniProtKB-EC"/>
</dbReference>
<dbReference type="OrthoDB" id="9804366at2"/>
<sequence length="399" mass="43679">MSNQPLSTEYSLQSDPWLWWRSKMPIAQRWAYFDHAAVAPLSEPAQLRMIGFADEAAQTATTLWPFWAKGVESFRSGVAQWLGASTAEIAMIPNTSHGINLVAEGFPWESGDNVVTFAGEFPSNRLPWDNQKSKGVEVRTVESPGGEVSFDAIAEQIDDRTRIVAISWVGYASGFRVDLDALTELVHSRGALLFVDAIQGMGIYPIDVAKTPIDFLAADGHKWMLGPEGAGFAYIRREHLDLLRCTHVGWHSVRNSADFANAQLDLRPEASRFEAGSANMVGLLSLAESASMFWKVIEAHGRDAIANRVLQTTATLVERLQQAGANVLHDWPAANRSSIVVFDVPGVPPAEVRGIGLQQDVVLSCRGGGVRASVHVYNNEQDIDRLIQVVETARTLSST</sequence>
<evidence type="ECO:0000256" key="1">
    <source>
        <dbReference type="ARBA" id="ARBA00022898"/>
    </source>
</evidence>
<dbReference type="EMBL" id="CP036261">
    <property type="protein sequence ID" value="QDS89315.1"/>
    <property type="molecule type" value="Genomic_DNA"/>
</dbReference>
<reference evidence="3 4" key="1">
    <citation type="submission" date="2019-02" db="EMBL/GenBank/DDBJ databases">
        <title>Deep-cultivation of Planctomycetes and their phenomic and genomic characterization uncovers novel biology.</title>
        <authorList>
            <person name="Wiegand S."/>
            <person name="Jogler M."/>
            <person name="Boedeker C."/>
            <person name="Pinto D."/>
            <person name="Vollmers J."/>
            <person name="Rivas-Marin E."/>
            <person name="Kohn T."/>
            <person name="Peeters S.H."/>
            <person name="Heuer A."/>
            <person name="Rast P."/>
            <person name="Oberbeckmann S."/>
            <person name="Bunk B."/>
            <person name="Jeske O."/>
            <person name="Meyerdierks A."/>
            <person name="Storesund J.E."/>
            <person name="Kallscheuer N."/>
            <person name="Luecker S."/>
            <person name="Lage O.M."/>
            <person name="Pohl T."/>
            <person name="Merkel B.J."/>
            <person name="Hornburger P."/>
            <person name="Mueller R.-W."/>
            <person name="Bruemmer F."/>
            <person name="Labrenz M."/>
            <person name="Spormann A.M."/>
            <person name="Op den Camp H."/>
            <person name="Overmann J."/>
            <person name="Amann R."/>
            <person name="Jetten M.S.M."/>
            <person name="Mascher T."/>
            <person name="Medema M.H."/>
            <person name="Devos D.P."/>
            <person name="Kaster A.-K."/>
            <person name="Ovreas L."/>
            <person name="Rohde M."/>
            <person name="Galperin M.Y."/>
            <person name="Jogler C."/>
        </authorList>
    </citation>
    <scope>NUCLEOTIDE SEQUENCE [LARGE SCALE GENOMIC DNA]</scope>
    <source>
        <strain evidence="3 4">EC9</strain>
    </source>
</reference>
<keyword evidence="3" id="KW-0808">Transferase</keyword>
<dbReference type="InterPro" id="IPR015421">
    <property type="entry name" value="PyrdxlP-dep_Trfase_major"/>
</dbReference>
<dbReference type="InterPro" id="IPR015422">
    <property type="entry name" value="PyrdxlP-dep_Trfase_small"/>
</dbReference>
<evidence type="ECO:0000313" key="4">
    <source>
        <dbReference type="Proteomes" id="UP000319557"/>
    </source>
</evidence>
<dbReference type="RefSeq" id="WP_145346959.1">
    <property type="nucleotide sequence ID" value="NZ_CP036261.1"/>
</dbReference>
<dbReference type="Proteomes" id="UP000319557">
    <property type="component" value="Chromosome"/>
</dbReference>
<accession>A0A517M372</accession>
<dbReference type="Pfam" id="PF00266">
    <property type="entry name" value="Aminotran_5"/>
    <property type="match status" value="1"/>
</dbReference>
<protein>
    <submittedName>
        <fullName evidence="3">Putative cysteine desulfurase</fullName>
        <ecNumber evidence="3">2.8.1.7</ecNumber>
    </submittedName>
</protein>
<dbReference type="InterPro" id="IPR000192">
    <property type="entry name" value="Aminotrans_V_dom"/>
</dbReference>
<dbReference type="SUPFAM" id="SSF53383">
    <property type="entry name" value="PLP-dependent transferases"/>
    <property type="match status" value="1"/>
</dbReference>
<name>A0A517M372_9BACT</name>
<dbReference type="EC" id="2.8.1.7" evidence="3"/>
<dbReference type="PANTHER" id="PTHR43586:SF15">
    <property type="entry name" value="BLR3095 PROTEIN"/>
    <property type="match status" value="1"/>
</dbReference>
<dbReference type="AlphaFoldDB" id="A0A517M372"/>
<dbReference type="PANTHER" id="PTHR43586">
    <property type="entry name" value="CYSTEINE DESULFURASE"/>
    <property type="match status" value="1"/>
</dbReference>
<evidence type="ECO:0000259" key="2">
    <source>
        <dbReference type="Pfam" id="PF00266"/>
    </source>
</evidence>
<keyword evidence="1" id="KW-0663">Pyridoxal phosphate</keyword>
<evidence type="ECO:0000313" key="3">
    <source>
        <dbReference type="EMBL" id="QDS89315.1"/>
    </source>
</evidence>
<dbReference type="InterPro" id="IPR015424">
    <property type="entry name" value="PyrdxlP-dep_Trfase"/>
</dbReference>
<dbReference type="Gene3D" id="3.90.1150.10">
    <property type="entry name" value="Aspartate Aminotransferase, domain 1"/>
    <property type="match status" value="1"/>
</dbReference>
<organism evidence="3 4">
    <name type="scientific">Rosistilla ulvae</name>
    <dbReference type="NCBI Taxonomy" id="1930277"/>
    <lineage>
        <taxon>Bacteria</taxon>
        <taxon>Pseudomonadati</taxon>
        <taxon>Planctomycetota</taxon>
        <taxon>Planctomycetia</taxon>
        <taxon>Pirellulales</taxon>
        <taxon>Pirellulaceae</taxon>
        <taxon>Rosistilla</taxon>
    </lineage>
</organism>
<proteinExistence type="predicted"/>
<dbReference type="Gene3D" id="3.40.640.10">
    <property type="entry name" value="Type I PLP-dependent aspartate aminotransferase-like (Major domain)"/>
    <property type="match status" value="1"/>
</dbReference>
<dbReference type="KEGG" id="ruv:EC9_35140"/>
<keyword evidence="4" id="KW-1185">Reference proteome</keyword>
<gene>
    <name evidence="3" type="primary">csd_2</name>
    <name evidence="3" type="ORF">EC9_35140</name>
</gene>